<dbReference type="InterPro" id="IPR036390">
    <property type="entry name" value="WH_DNA-bd_sf"/>
</dbReference>
<evidence type="ECO:0000313" key="3">
    <source>
        <dbReference type="EMBL" id="SCG48769.1"/>
    </source>
</evidence>
<evidence type="ECO:0000259" key="2">
    <source>
        <dbReference type="Pfam" id="PF21320"/>
    </source>
</evidence>
<organism evidence="3 4">
    <name type="scientific">Micromonospora rifamycinica</name>
    <dbReference type="NCBI Taxonomy" id="291594"/>
    <lineage>
        <taxon>Bacteria</taxon>
        <taxon>Bacillati</taxon>
        <taxon>Actinomycetota</taxon>
        <taxon>Actinomycetes</taxon>
        <taxon>Micromonosporales</taxon>
        <taxon>Micromonosporaceae</taxon>
        <taxon>Micromonospora</taxon>
    </lineage>
</organism>
<dbReference type="InterPro" id="IPR041698">
    <property type="entry name" value="Methyltransf_25"/>
</dbReference>
<dbReference type="GO" id="GO:0008168">
    <property type="term" value="F:methyltransferase activity"/>
    <property type="evidence" value="ECO:0007669"/>
    <property type="project" value="UniProtKB-KW"/>
</dbReference>
<dbReference type="RefSeq" id="WP_067302527.1">
    <property type="nucleotide sequence ID" value="NZ_LRMV01000010.1"/>
</dbReference>
<dbReference type="Proteomes" id="UP000198226">
    <property type="component" value="Chromosome I"/>
</dbReference>
<proteinExistence type="predicted"/>
<keyword evidence="3" id="KW-0808">Transferase</keyword>
<dbReference type="Pfam" id="PF21320">
    <property type="entry name" value="WHD_Rv2258c"/>
    <property type="match status" value="1"/>
</dbReference>
<dbReference type="CDD" id="cd02440">
    <property type="entry name" value="AdoMet_MTases"/>
    <property type="match status" value="1"/>
</dbReference>
<dbReference type="InterPro" id="IPR053173">
    <property type="entry name" value="SAM-binding_MTase"/>
</dbReference>
<protein>
    <submittedName>
        <fullName evidence="3">Methyltransferase domain-containing protein</fullName>
    </submittedName>
</protein>
<dbReference type="SUPFAM" id="SSF53335">
    <property type="entry name" value="S-adenosyl-L-methionine-dependent methyltransferases"/>
    <property type="match status" value="1"/>
</dbReference>
<gene>
    <name evidence="3" type="ORF">GA0070623_1614</name>
</gene>
<feature type="domain" description="S-adenosylmethionine-dependent methyltransferase Rv2258c-like winged HTH" evidence="2">
    <location>
        <begin position="30"/>
        <end position="101"/>
    </location>
</feature>
<dbReference type="Gene3D" id="1.10.10.10">
    <property type="entry name" value="Winged helix-like DNA-binding domain superfamily/Winged helix DNA-binding domain"/>
    <property type="match status" value="1"/>
</dbReference>
<feature type="domain" description="Methyltransferase" evidence="1">
    <location>
        <begin position="184"/>
        <end position="276"/>
    </location>
</feature>
<keyword evidence="4" id="KW-1185">Reference proteome</keyword>
<dbReference type="InterPro" id="IPR048711">
    <property type="entry name" value="WHD_Rv2258c"/>
</dbReference>
<dbReference type="InterPro" id="IPR036388">
    <property type="entry name" value="WH-like_DNA-bd_sf"/>
</dbReference>
<dbReference type="EMBL" id="LT607752">
    <property type="protein sequence ID" value="SCG48769.1"/>
    <property type="molecule type" value="Genomic_DNA"/>
</dbReference>
<dbReference type="SUPFAM" id="SSF46785">
    <property type="entry name" value="Winged helix' DNA-binding domain"/>
    <property type="match status" value="1"/>
</dbReference>
<dbReference type="PANTHER" id="PTHR45128">
    <property type="entry name" value="METHYLTRANSFERASE TYPE 11"/>
    <property type="match status" value="1"/>
</dbReference>
<name>A0A109INW8_9ACTN</name>
<keyword evidence="3" id="KW-0489">Methyltransferase</keyword>
<dbReference type="OrthoDB" id="9801363at2"/>
<dbReference type="GO" id="GO:0032259">
    <property type="term" value="P:methylation"/>
    <property type="evidence" value="ECO:0007669"/>
    <property type="project" value="UniProtKB-KW"/>
</dbReference>
<dbReference type="AlphaFoldDB" id="A0A109INW8"/>
<reference evidence="4" key="1">
    <citation type="submission" date="2016-06" db="EMBL/GenBank/DDBJ databases">
        <authorList>
            <person name="Varghese N."/>
            <person name="Submissions Spin"/>
        </authorList>
    </citation>
    <scope>NUCLEOTIDE SEQUENCE [LARGE SCALE GENOMIC DNA]</scope>
    <source>
        <strain evidence="4">DSM 44983</strain>
    </source>
</reference>
<dbReference type="Gene3D" id="3.40.50.150">
    <property type="entry name" value="Vaccinia Virus protein VP39"/>
    <property type="match status" value="1"/>
</dbReference>
<sequence>MTVSDPQTHVFAMRMWKSLLATQELLSAYLGVKLGLYEALAAAPGPMTPDELARAADVAPRYAREWLEQQAVCGIVETDDVRAPADRRTYRLPAGHAAVLTVSDDPMSLASLAVLPLGGVAAALPELVAAYRSGAGVPDDVFGVDWRDGHSGANRALFAHQLAGWIAEQVPDVHARLGTPGRRIADVACGTGWSSIALARAYPHAEVTGLDLDGAALRQAERHAADAGVADRVRFACRDAADPQLAGGYDLVCLFDALHEVSQPVAVLRACRQLRAADGAVLVMDAKVAPAFTAPGDDVERFQYGTSVLHCLPASRTGEDSTGTGTVLRPGMVRELATRAGFSGMTILAVTDRFHRLYRLTG</sequence>
<evidence type="ECO:0000259" key="1">
    <source>
        <dbReference type="Pfam" id="PF13649"/>
    </source>
</evidence>
<evidence type="ECO:0000313" key="4">
    <source>
        <dbReference type="Proteomes" id="UP000198226"/>
    </source>
</evidence>
<dbReference type="InterPro" id="IPR029063">
    <property type="entry name" value="SAM-dependent_MTases_sf"/>
</dbReference>
<accession>A0A109INW8</accession>
<dbReference type="Pfam" id="PF13649">
    <property type="entry name" value="Methyltransf_25"/>
    <property type="match status" value="1"/>
</dbReference>